<dbReference type="OrthoDB" id="10261598at2759"/>
<feature type="signal peptide" evidence="3">
    <location>
        <begin position="1"/>
        <end position="22"/>
    </location>
</feature>
<comment type="caution">
    <text evidence="4">The sequence shown here is derived from an EMBL/GenBank/DDBJ whole genome shotgun (WGS) entry which is preliminary data.</text>
</comment>
<keyword evidence="2" id="KW-0378">Hydrolase</keyword>
<dbReference type="STRING" id="1965070.A0A443QNP2"/>
<reference evidence="4" key="2">
    <citation type="submission" date="2018-11" db="EMBL/GenBank/DDBJ databases">
        <title>Trombidioid mite genomics.</title>
        <authorList>
            <person name="Dong X."/>
        </authorList>
    </citation>
    <scope>NUCLEOTIDE SEQUENCE</scope>
    <source>
        <strain evidence="4">UoL-WK</strain>
    </source>
</reference>
<evidence type="ECO:0000313" key="4">
    <source>
        <dbReference type="EMBL" id="RWS04650.1"/>
    </source>
</evidence>
<keyword evidence="3" id="KW-0732">Signal</keyword>
<gene>
    <name evidence="4" type="ORF">B4U79_02082</name>
    <name evidence="5" type="ORF">B4U79_07429</name>
</gene>
<organism evidence="4 6">
    <name type="scientific">Dinothrombium tinctorium</name>
    <dbReference type="NCBI Taxonomy" id="1965070"/>
    <lineage>
        <taxon>Eukaryota</taxon>
        <taxon>Metazoa</taxon>
        <taxon>Ecdysozoa</taxon>
        <taxon>Arthropoda</taxon>
        <taxon>Chelicerata</taxon>
        <taxon>Arachnida</taxon>
        <taxon>Acari</taxon>
        <taxon>Acariformes</taxon>
        <taxon>Trombidiformes</taxon>
        <taxon>Prostigmata</taxon>
        <taxon>Anystina</taxon>
        <taxon>Parasitengona</taxon>
        <taxon>Trombidioidea</taxon>
        <taxon>Trombidiidae</taxon>
        <taxon>Dinothrombium</taxon>
    </lineage>
</organism>
<evidence type="ECO:0000256" key="3">
    <source>
        <dbReference type="SAM" id="SignalP"/>
    </source>
</evidence>
<dbReference type="EMBL" id="NCKU01005374">
    <property type="protein sequence ID" value="RWS04650.1"/>
    <property type="molecule type" value="Genomic_DNA"/>
</dbReference>
<dbReference type="GO" id="GO:0004531">
    <property type="term" value="F:deoxyribonuclease II activity"/>
    <property type="evidence" value="ECO:0007669"/>
    <property type="project" value="InterPro"/>
</dbReference>
<dbReference type="PANTHER" id="PTHR10858:SF23">
    <property type="entry name" value="DEOXYRIBONUCLEASE II"/>
    <property type="match status" value="1"/>
</dbReference>
<evidence type="ECO:0000313" key="6">
    <source>
        <dbReference type="Proteomes" id="UP000285301"/>
    </source>
</evidence>
<name>A0A443QNP2_9ACAR</name>
<evidence type="ECO:0000313" key="5">
    <source>
        <dbReference type="EMBL" id="RWS12384.1"/>
    </source>
</evidence>
<keyword evidence="6" id="KW-1185">Reference proteome</keyword>
<sequence>MLVQVITFLICFLFTFFADTFADIYCKDESGRNVDWYFLYKLPRIGNKDEFFSSGLRYAFITGKPISSKNGGTEGWIISSRTVADSNSMLALTLNPVYSDRTKYTYLMYNDHPPRANVTDSYWAHAKGILVMDSKAGFWLSHSIPNFPPRFEEKYDYPDTASINGQTALCVSFKTQSEANIILNHLLTLRPNIYYDSVKKGAPKDDRIIKDLIGKKKPNDAFAQFKFSSYKGDAFQTFSKNSKANGDLYSAFIAPNLKSELIVQTWRRGGGTILPSECNSTFQVRNVNQLNIHSNNSKISHTGVWDYIKDHSKWAISSSAKLPVVCIADINRMRSQFKRGGGAACILNEMAWKAFKQSVVGIENC</sequence>
<dbReference type="GO" id="GO:0006309">
    <property type="term" value="P:apoptotic DNA fragmentation"/>
    <property type="evidence" value="ECO:0007669"/>
    <property type="project" value="TreeGrafter"/>
</dbReference>
<reference evidence="4 6" key="1">
    <citation type="journal article" date="2018" name="Gigascience">
        <title>Genomes of trombidid mites reveal novel predicted allergens and laterally-transferred genes associated with secondary metabolism.</title>
        <authorList>
            <person name="Dong X."/>
            <person name="Chaisiri K."/>
            <person name="Xia D."/>
            <person name="Armstrong S.D."/>
            <person name="Fang Y."/>
            <person name="Donnelly M.J."/>
            <person name="Kadowaki T."/>
            <person name="McGarry J.W."/>
            <person name="Darby A.C."/>
            <person name="Makepeace B.L."/>
        </authorList>
    </citation>
    <scope>NUCLEOTIDE SEQUENCE [LARGE SCALE GENOMIC DNA]</scope>
    <source>
        <strain evidence="4">UoL-WK</strain>
    </source>
</reference>
<dbReference type="Pfam" id="PF03265">
    <property type="entry name" value="DNase_II"/>
    <property type="match status" value="1"/>
</dbReference>
<dbReference type="InterPro" id="IPR004947">
    <property type="entry name" value="DNase_II"/>
</dbReference>
<dbReference type="AlphaFoldDB" id="A0A443QNP2"/>
<dbReference type="CDD" id="cd09120">
    <property type="entry name" value="PLDc_DNaseII_1"/>
    <property type="match status" value="1"/>
</dbReference>
<dbReference type="CDD" id="cd09121">
    <property type="entry name" value="PLDc_DNaseII_2"/>
    <property type="match status" value="1"/>
</dbReference>
<evidence type="ECO:0000256" key="2">
    <source>
        <dbReference type="ARBA" id="ARBA00022801"/>
    </source>
</evidence>
<dbReference type="PANTHER" id="PTHR10858">
    <property type="entry name" value="DEOXYRIBONUCLEASE II"/>
    <property type="match status" value="1"/>
</dbReference>
<evidence type="ECO:0000256" key="1">
    <source>
        <dbReference type="ARBA" id="ARBA00007527"/>
    </source>
</evidence>
<dbReference type="EMBL" id="NCKU01001337">
    <property type="protein sequence ID" value="RWS12384.1"/>
    <property type="molecule type" value="Genomic_DNA"/>
</dbReference>
<dbReference type="Proteomes" id="UP000285301">
    <property type="component" value="Unassembled WGS sequence"/>
</dbReference>
<feature type="chain" id="PRO_5036353750" evidence="3">
    <location>
        <begin position="23"/>
        <end position="365"/>
    </location>
</feature>
<accession>A0A443QNP2</accession>
<comment type="similarity">
    <text evidence="1">Belongs to the DNase II family.</text>
</comment>
<protein>
    <submittedName>
        <fullName evidence="4">Deoxyribonuclease-2-like protein</fullName>
    </submittedName>
</protein>
<proteinExistence type="inferred from homology"/>